<gene>
    <name evidence="1" type="ORF">ABH943_006492</name>
</gene>
<protein>
    <submittedName>
        <fullName evidence="1">Protein gp37</fullName>
    </submittedName>
</protein>
<reference evidence="1 2" key="1">
    <citation type="submission" date="2024-10" db="EMBL/GenBank/DDBJ databases">
        <authorList>
            <person name="Deangelis K."/>
            <person name="Huntemann M."/>
            <person name="Clum A."/>
            <person name="Wang J."/>
            <person name="Palaniappan K."/>
            <person name="Ritter S."/>
            <person name="Chen I.-M."/>
            <person name="Stamatis D."/>
            <person name="Reddy T."/>
            <person name="O'Malley R."/>
            <person name="Daum C."/>
            <person name="Ng V."/>
            <person name="Ivanova N."/>
            <person name="Kyrpides N."/>
            <person name="Woyke T."/>
        </authorList>
    </citation>
    <scope>NUCLEOTIDE SEQUENCE [LARGE SCALE GENOMIC DNA]</scope>
    <source>
        <strain evidence="1 2">GAS97</strain>
    </source>
</reference>
<dbReference type="Proteomes" id="UP001620514">
    <property type="component" value="Unassembled WGS sequence"/>
</dbReference>
<proteinExistence type="predicted"/>
<dbReference type="Pfam" id="PF07505">
    <property type="entry name" value="DUF5131"/>
    <property type="match status" value="1"/>
</dbReference>
<dbReference type="EMBL" id="JBIYDN010000026">
    <property type="protein sequence ID" value="MFK4446460.1"/>
    <property type="molecule type" value="Genomic_DNA"/>
</dbReference>
<accession>A0ABW8MRV8</accession>
<dbReference type="InterPro" id="IPR011101">
    <property type="entry name" value="DUF5131"/>
</dbReference>
<evidence type="ECO:0000313" key="1">
    <source>
        <dbReference type="EMBL" id="MFK4446460.1"/>
    </source>
</evidence>
<comment type="caution">
    <text evidence="1">The sequence shown here is derived from an EMBL/GenBank/DDBJ whole genome shotgun (WGS) entry which is preliminary data.</text>
</comment>
<evidence type="ECO:0000313" key="2">
    <source>
        <dbReference type="Proteomes" id="UP001620514"/>
    </source>
</evidence>
<organism evidence="1 2">
    <name type="scientific">Caballeronia udeis</name>
    <dbReference type="NCBI Taxonomy" id="1232866"/>
    <lineage>
        <taxon>Bacteria</taxon>
        <taxon>Pseudomonadati</taxon>
        <taxon>Pseudomonadota</taxon>
        <taxon>Betaproteobacteria</taxon>
        <taxon>Burkholderiales</taxon>
        <taxon>Burkholderiaceae</taxon>
        <taxon>Caballeronia</taxon>
    </lineage>
</organism>
<reference evidence="1 2" key="2">
    <citation type="submission" date="2024-11" db="EMBL/GenBank/DDBJ databases">
        <title>Using genomics to understand microbial adaptation to soil warming.</title>
        <authorList>
            <person name="Deangelis K.M. PhD."/>
        </authorList>
    </citation>
    <scope>NUCLEOTIDE SEQUENCE [LARGE SCALE GENOMIC DNA]</scope>
    <source>
        <strain evidence="1 2">GAS97</strain>
    </source>
</reference>
<sequence length="79" mass="9079">MWWNEAAWPHVWLGATIVNQEEADRDIPKLLDIPATVRFLSMEPLLGPVSLSQEWLAHKCGGRYPRRGKVDIRTRRGSV</sequence>
<name>A0ABW8MRV8_9BURK</name>
<keyword evidence="2" id="KW-1185">Reference proteome</keyword>